<dbReference type="Gene3D" id="1.10.3430.10">
    <property type="entry name" value="Ammonium transporter AmtB like domains"/>
    <property type="match status" value="1"/>
</dbReference>
<name>A0A7D9E4B5_PARCT</name>
<keyword evidence="2 6" id="KW-0812">Transmembrane</keyword>
<dbReference type="SUPFAM" id="SSF111352">
    <property type="entry name" value="Ammonium transporter"/>
    <property type="match status" value="1"/>
</dbReference>
<evidence type="ECO:0000313" key="7">
    <source>
        <dbReference type="EMBL" id="CAB4000408.1"/>
    </source>
</evidence>
<proteinExistence type="predicted"/>
<feature type="non-terminal residue" evidence="7">
    <location>
        <position position="359"/>
    </location>
</feature>
<feature type="compositionally biased region" description="Polar residues" evidence="5">
    <location>
        <begin position="285"/>
        <end position="309"/>
    </location>
</feature>
<feature type="transmembrane region" description="Helical" evidence="6">
    <location>
        <begin position="84"/>
        <end position="106"/>
    </location>
</feature>
<evidence type="ECO:0000256" key="5">
    <source>
        <dbReference type="SAM" id="MobiDB-lite"/>
    </source>
</evidence>
<dbReference type="GO" id="GO:0005886">
    <property type="term" value="C:plasma membrane"/>
    <property type="evidence" value="ECO:0007669"/>
    <property type="project" value="TreeGrafter"/>
</dbReference>
<comment type="subcellular location">
    <subcellularLocation>
        <location evidence="1">Membrane</location>
        <topology evidence="1">Multi-pass membrane protein</topology>
    </subcellularLocation>
</comment>
<dbReference type="GO" id="GO:0097272">
    <property type="term" value="P:ammonium homeostasis"/>
    <property type="evidence" value="ECO:0007669"/>
    <property type="project" value="TreeGrafter"/>
</dbReference>
<feature type="transmembrane region" description="Helical" evidence="6">
    <location>
        <begin position="112"/>
        <end position="132"/>
    </location>
</feature>
<reference evidence="7" key="1">
    <citation type="submission" date="2020-04" db="EMBL/GenBank/DDBJ databases">
        <authorList>
            <person name="Alioto T."/>
            <person name="Alioto T."/>
            <person name="Gomez Garrido J."/>
        </authorList>
    </citation>
    <scope>NUCLEOTIDE SEQUENCE</scope>
    <source>
        <strain evidence="7">A484AB</strain>
    </source>
</reference>
<dbReference type="AlphaFoldDB" id="A0A7D9E4B5"/>
<evidence type="ECO:0000256" key="4">
    <source>
        <dbReference type="ARBA" id="ARBA00023136"/>
    </source>
</evidence>
<dbReference type="Proteomes" id="UP001152795">
    <property type="component" value="Unassembled WGS sequence"/>
</dbReference>
<keyword evidence="4 6" id="KW-0472">Membrane</keyword>
<evidence type="ECO:0000256" key="2">
    <source>
        <dbReference type="ARBA" id="ARBA00022692"/>
    </source>
</evidence>
<organism evidence="7 8">
    <name type="scientific">Paramuricea clavata</name>
    <name type="common">Red gorgonian</name>
    <name type="synonym">Violescent sea-whip</name>
    <dbReference type="NCBI Taxonomy" id="317549"/>
    <lineage>
        <taxon>Eukaryota</taxon>
        <taxon>Metazoa</taxon>
        <taxon>Cnidaria</taxon>
        <taxon>Anthozoa</taxon>
        <taxon>Octocorallia</taxon>
        <taxon>Malacalcyonacea</taxon>
        <taxon>Plexauridae</taxon>
        <taxon>Paramuricea</taxon>
    </lineage>
</organism>
<dbReference type="PANTHER" id="PTHR11730">
    <property type="entry name" value="AMMONIUM TRANSPORTER"/>
    <property type="match status" value="1"/>
</dbReference>
<keyword evidence="3 6" id="KW-1133">Transmembrane helix</keyword>
<dbReference type="OrthoDB" id="534912at2759"/>
<keyword evidence="8" id="KW-1185">Reference proteome</keyword>
<accession>A0A7D9E4B5</accession>
<dbReference type="InterPro" id="IPR029020">
    <property type="entry name" value="Ammonium/urea_transptr"/>
</dbReference>
<sequence>AIDIAGSSAVHVVGGVSGLVATIYLKPRSGIFQGDRNGEKLNQMASPTNVLLGTFMLWWGWLGFNCGSTFGISGEKWKLAARSAVCTINGSIGGGIAGMFYSYIFYKNKLNVQIFVTGLLGGLVGVTAICAITRPSYALVIGAIGSLVACTSCKILERLRIDDPVGCVPVHLCSGAWSLIAVAFFLEKDKSGKFSSHYVMVHNGRWNLLGAQVALTIASCLWSACVTLILLASINLVVPIRMSLEDELKGSDRCEHGIILPGTFENTTEHSAYGTRTFSRKDWENQNSSNQAGTSNSSASGPGSTASDMTNEHECENGGDLEIHRSRLCISEEPKLSIVADNDNQQTNGQSNVGFNTDF</sequence>
<protein>
    <submittedName>
        <fullName evidence="7">Ammonium transporter 3</fullName>
    </submittedName>
</protein>
<feature type="transmembrane region" description="Helical" evidence="6">
    <location>
        <begin position="206"/>
        <end position="234"/>
    </location>
</feature>
<feature type="transmembrane region" description="Helical" evidence="6">
    <location>
        <begin position="168"/>
        <end position="186"/>
    </location>
</feature>
<evidence type="ECO:0000256" key="1">
    <source>
        <dbReference type="ARBA" id="ARBA00004141"/>
    </source>
</evidence>
<feature type="compositionally biased region" description="Polar residues" evidence="5">
    <location>
        <begin position="342"/>
        <end position="359"/>
    </location>
</feature>
<comment type="caution">
    <text evidence="7">The sequence shown here is derived from an EMBL/GenBank/DDBJ whole genome shotgun (WGS) entry which is preliminary data.</text>
</comment>
<feature type="region of interest" description="Disordered" evidence="5">
    <location>
        <begin position="278"/>
        <end position="317"/>
    </location>
</feature>
<dbReference type="PANTHER" id="PTHR11730:SF58">
    <property type="entry name" value="AMMONIUM TRANSPORTER"/>
    <property type="match status" value="1"/>
</dbReference>
<dbReference type="InterPro" id="IPR024041">
    <property type="entry name" value="NH4_transpt_AmtB-like_dom"/>
</dbReference>
<evidence type="ECO:0000256" key="6">
    <source>
        <dbReference type="SAM" id="Phobius"/>
    </source>
</evidence>
<feature type="transmembrane region" description="Helical" evidence="6">
    <location>
        <begin position="50"/>
        <end position="72"/>
    </location>
</feature>
<evidence type="ECO:0000313" key="8">
    <source>
        <dbReference type="Proteomes" id="UP001152795"/>
    </source>
</evidence>
<dbReference type="EMBL" id="CACRXK020003830">
    <property type="protein sequence ID" value="CAB4000408.1"/>
    <property type="molecule type" value="Genomic_DNA"/>
</dbReference>
<feature type="region of interest" description="Disordered" evidence="5">
    <location>
        <begin position="340"/>
        <end position="359"/>
    </location>
</feature>
<evidence type="ECO:0000256" key="3">
    <source>
        <dbReference type="ARBA" id="ARBA00022989"/>
    </source>
</evidence>
<dbReference type="Pfam" id="PF00909">
    <property type="entry name" value="Ammonium_transp"/>
    <property type="match status" value="1"/>
</dbReference>
<gene>
    <name evidence="7" type="ORF">PACLA_8A022755</name>
</gene>
<dbReference type="GO" id="GO:0008519">
    <property type="term" value="F:ammonium channel activity"/>
    <property type="evidence" value="ECO:0007669"/>
    <property type="project" value="InterPro"/>
</dbReference>